<dbReference type="GO" id="GO:0016702">
    <property type="term" value="F:oxidoreductase activity, acting on single donors with incorporation of molecular oxygen, incorporation of two atoms of oxygen"/>
    <property type="evidence" value="ECO:0007669"/>
    <property type="project" value="UniProtKB-ARBA"/>
</dbReference>
<evidence type="ECO:0000256" key="1">
    <source>
        <dbReference type="ARBA" id="ARBA00007119"/>
    </source>
</evidence>
<keyword evidence="6" id="KW-1185">Reference proteome</keyword>
<dbReference type="GO" id="GO:0019441">
    <property type="term" value="P:L-tryptophan catabolic process to kynurenine"/>
    <property type="evidence" value="ECO:0007669"/>
    <property type="project" value="InterPro"/>
</dbReference>
<dbReference type="EMBL" id="JADGKB010000030">
    <property type="protein sequence ID" value="KAJ3258179.1"/>
    <property type="molecule type" value="Genomic_DNA"/>
</dbReference>
<dbReference type="PANTHER" id="PTHR28657:SF3">
    <property type="entry name" value="INDOLEAMINE 2,3-DIOXYGENASE"/>
    <property type="match status" value="1"/>
</dbReference>
<name>A0AAD5ULN5_9FUNG</name>
<dbReference type="PANTHER" id="PTHR28657">
    <property type="entry name" value="INDOLEAMINE 2,3-DIOXYGENASE"/>
    <property type="match status" value="1"/>
</dbReference>
<evidence type="ECO:0000313" key="5">
    <source>
        <dbReference type="EMBL" id="KAJ3258179.1"/>
    </source>
</evidence>
<dbReference type="SUPFAM" id="SSF140959">
    <property type="entry name" value="Indolic compounds 2,3-dioxygenase-like"/>
    <property type="match status" value="1"/>
</dbReference>
<dbReference type="InterPro" id="IPR037217">
    <property type="entry name" value="Trp/Indoleamine_2_3_dOase-like"/>
</dbReference>
<comment type="similarity">
    <text evidence="1">Belongs to the indoleamine 2,3-dioxygenase family.</text>
</comment>
<organism evidence="5 6">
    <name type="scientific">Boothiomyces macroporosus</name>
    <dbReference type="NCBI Taxonomy" id="261099"/>
    <lineage>
        <taxon>Eukaryota</taxon>
        <taxon>Fungi</taxon>
        <taxon>Fungi incertae sedis</taxon>
        <taxon>Chytridiomycota</taxon>
        <taxon>Chytridiomycota incertae sedis</taxon>
        <taxon>Chytridiomycetes</taxon>
        <taxon>Rhizophydiales</taxon>
        <taxon>Terramycetaceae</taxon>
        <taxon>Boothiomyces</taxon>
    </lineage>
</organism>
<sequence>MNRLFKNSAKIRSYQSWAWPTSPKPTTPVFMVSPDNGFLPRNDPIAKLPERFDALESLLDRMTLTRDDGTPGLLAKGEFGDAVLKELPVLSVADIEDQELLMALFRDYTFAASSYLLEPCDIMNRSKGHYGLGRQTLPKQIAVPLQQISDKIKAKPFMEYAQSYALYNYKRKNKSEPLYFENLELIRKFSGMQSETGFIGIHVAMVRHTPQFVEGLTKALDSAAKNDRKEFNHNLNAIVDTMKTINGVMEDMWAESHPADYLKFRTFIMGIKGQNEMFPNGVVYEGVDSNPREYRGESGANDSIIPCCDNFLQLTQGMPENPMTEILRDFRSYRPIDHNRFVSWVQQSASELGIEKYCLQDVKSLTLYIALLDQVRDFRHRHWNFAKEYIIKRTAYPKATGGSPMATWLPNQLGVVLKAIEDKSAVLLEKYGSELKDTADAKLIDSIQDRAAAQRRVLEKDVAEYKKKFDQ</sequence>
<dbReference type="Gene3D" id="1.20.58.480">
    <property type="match status" value="1"/>
</dbReference>
<keyword evidence="3 4" id="KW-0408">Iron</keyword>
<dbReference type="GO" id="GO:0046872">
    <property type="term" value="F:metal ion binding"/>
    <property type="evidence" value="ECO:0007669"/>
    <property type="project" value="UniProtKB-KW"/>
</dbReference>
<gene>
    <name evidence="5" type="ORF">HK103_003997</name>
</gene>
<evidence type="ECO:0000256" key="2">
    <source>
        <dbReference type="ARBA" id="ARBA00022723"/>
    </source>
</evidence>
<keyword evidence="2 4" id="KW-0479">Metal-binding</keyword>
<evidence type="ECO:0000256" key="4">
    <source>
        <dbReference type="PIRSR" id="PIRSR600898-1"/>
    </source>
</evidence>
<reference evidence="5" key="1">
    <citation type="submission" date="2020-05" db="EMBL/GenBank/DDBJ databases">
        <title>Phylogenomic resolution of chytrid fungi.</title>
        <authorList>
            <person name="Stajich J.E."/>
            <person name="Amses K."/>
            <person name="Simmons R."/>
            <person name="Seto K."/>
            <person name="Myers J."/>
            <person name="Bonds A."/>
            <person name="Quandt C.A."/>
            <person name="Barry K."/>
            <person name="Liu P."/>
            <person name="Grigoriev I."/>
            <person name="Longcore J.E."/>
            <person name="James T.Y."/>
        </authorList>
    </citation>
    <scope>NUCLEOTIDE SEQUENCE</scope>
    <source>
        <strain evidence="5">PLAUS21</strain>
    </source>
</reference>
<feature type="binding site" description="proximal binding residue" evidence="4">
    <location>
        <position position="382"/>
    </location>
    <ligand>
        <name>heme b</name>
        <dbReference type="ChEBI" id="CHEBI:60344"/>
    </ligand>
    <ligandPart>
        <name>Fe</name>
        <dbReference type="ChEBI" id="CHEBI:18248"/>
    </ligandPart>
</feature>
<dbReference type="InterPro" id="IPR000898">
    <property type="entry name" value="Indolamine_dOase"/>
</dbReference>
<dbReference type="GO" id="GO:0020037">
    <property type="term" value="F:heme binding"/>
    <property type="evidence" value="ECO:0007669"/>
    <property type="project" value="InterPro"/>
</dbReference>
<keyword evidence="4" id="KW-0349">Heme</keyword>
<comment type="caution">
    <text evidence="5">The sequence shown here is derived from an EMBL/GenBank/DDBJ whole genome shotgun (WGS) entry which is preliminary data.</text>
</comment>
<proteinExistence type="inferred from homology"/>
<dbReference type="Proteomes" id="UP001210925">
    <property type="component" value="Unassembled WGS sequence"/>
</dbReference>
<dbReference type="AlphaFoldDB" id="A0AAD5ULN5"/>
<evidence type="ECO:0000256" key="3">
    <source>
        <dbReference type="ARBA" id="ARBA00023004"/>
    </source>
</evidence>
<protein>
    <recommendedName>
        <fullName evidence="7">Indoleamine 2,3-dioxygenase</fullName>
    </recommendedName>
</protein>
<evidence type="ECO:0008006" key="7">
    <source>
        <dbReference type="Google" id="ProtNLM"/>
    </source>
</evidence>
<dbReference type="Pfam" id="PF01231">
    <property type="entry name" value="IDO"/>
    <property type="match status" value="1"/>
</dbReference>
<accession>A0AAD5ULN5</accession>
<evidence type="ECO:0000313" key="6">
    <source>
        <dbReference type="Proteomes" id="UP001210925"/>
    </source>
</evidence>